<sequence>MKEKRKTLVKFSGVHKRFGSLQVIKDLNFKVPEGEVVSFIGLSGCGKSTTLRIIAGLEEVNKGTVERKFDNLGFIFQEPRLLPWKTVLDNICFVLKDRIPNKVERQEIALHYLNLMELTQFKDYYPAQLSGGMKSRVSVARALAIDPDIILMDEPFSDIDFPLRLVLIDSLKDILEKESKTVIYVTHDIRDALLLSDRIYVLTARPMQLKEELFISEEVRDINNPKFSELERYVINLLKEELEIKRLDEMRVESIVIK</sequence>
<dbReference type="AlphaFoldDB" id="A0A2K1P8R1"/>
<reference evidence="5 6" key="1">
    <citation type="submission" date="2013-12" db="EMBL/GenBank/DDBJ databases">
        <title>Comparative genomics of Petrotoga isolates.</title>
        <authorList>
            <person name="Nesbo C.L."/>
            <person name="Charchuk R."/>
            <person name="Chow K."/>
        </authorList>
    </citation>
    <scope>NUCLEOTIDE SEQUENCE [LARGE SCALE GENOMIC DNA]</scope>
    <source>
        <strain evidence="5 6">DSM 14811</strain>
    </source>
</reference>
<keyword evidence="6" id="KW-1185">Reference proteome</keyword>
<name>A0A2K1P8R1_9BACT</name>
<dbReference type="Pfam" id="PF00005">
    <property type="entry name" value="ABC_tran"/>
    <property type="match status" value="1"/>
</dbReference>
<evidence type="ECO:0000256" key="3">
    <source>
        <dbReference type="ARBA" id="ARBA00022840"/>
    </source>
</evidence>
<evidence type="ECO:0000259" key="4">
    <source>
        <dbReference type="PROSITE" id="PS50893"/>
    </source>
</evidence>
<dbReference type="PANTHER" id="PTHR42788:SF13">
    <property type="entry name" value="ALIPHATIC SULFONATES IMPORT ATP-BINDING PROTEIN SSUB"/>
    <property type="match status" value="1"/>
</dbReference>
<evidence type="ECO:0000256" key="2">
    <source>
        <dbReference type="ARBA" id="ARBA00022741"/>
    </source>
</evidence>
<dbReference type="PROSITE" id="PS50893">
    <property type="entry name" value="ABC_TRANSPORTER_2"/>
    <property type="match status" value="1"/>
</dbReference>
<keyword evidence="2" id="KW-0547">Nucleotide-binding</keyword>
<evidence type="ECO:0000313" key="6">
    <source>
        <dbReference type="Proteomes" id="UP000236604"/>
    </source>
</evidence>
<dbReference type="InterPro" id="IPR017871">
    <property type="entry name" value="ABC_transporter-like_CS"/>
</dbReference>
<dbReference type="EMBL" id="AZRN01000025">
    <property type="protein sequence ID" value="PNR99086.1"/>
    <property type="molecule type" value="Genomic_DNA"/>
</dbReference>
<dbReference type="SUPFAM" id="SSF52540">
    <property type="entry name" value="P-loop containing nucleoside triphosphate hydrolases"/>
    <property type="match status" value="1"/>
</dbReference>
<dbReference type="InterPro" id="IPR027417">
    <property type="entry name" value="P-loop_NTPase"/>
</dbReference>
<proteinExistence type="predicted"/>
<organism evidence="5 6">
    <name type="scientific">Petrotoga mexicana DSM 14811</name>
    <dbReference type="NCBI Taxonomy" id="1122954"/>
    <lineage>
        <taxon>Bacteria</taxon>
        <taxon>Thermotogati</taxon>
        <taxon>Thermotogota</taxon>
        <taxon>Thermotogae</taxon>
        <taxon>Petrotogales</taxon>
        <taxon>Petrotogaceae</taxon>
        <taxon>Petrotoga</taxon>
    </lineage>
</organism>
<accession>A0A2K1P8R1</accession>
<dbReference type="InterPro" id="IPR003593">
    <property type="entry name" value="AAA+_ATPase"/>
</dbReference>
<protein>
    <submittedName>
        <fullName evidence="5">ABC transporter ATP-binding protein</fullName>
    </submittedName>
</protein>
<dbReference type="Proteomes" id="UP000236604">
    <property type="component" value="Unassembled WGS sequence"/>
</dbReference>
<keyword evidence="3 5" id="KW-0067">ATP-binding</keyword>
<dbReference type="RefSeq" id="WP_103077271.1">
    <property type="nucleotide sequence ID" value="NZ_AZRN01000025.1"/>
</dbReference>
<dbReference type="InterPro" id="IPR050166">
    <property type="entry name" value="ABC_transporter_ATP-bind"/>
</dbReference>
<evidence type="ECO:0000256" key="1">
    <source>
        <dbReference type="ARBA" id="ARBA00022448"/>
    </source>
</evidence>
<gene>
    <name evidence="5" type="ORF">X927_06645</name>
</gene>
<evidence type="ECO:0000313" key="5">
    <source>
        <dbReference type="EMBL" id="PNR99086.1"/>
    </source>
</evidence>
<dbReference type="PANTHER" id="PTHR42788">
    <property type="entry name" value="TAURINE IMPORT ATP-BINDING PROTEIN-RELATED"/>
    <property type="match status" value="1"/>
</dbReference>
<feature type="domain" description="ABC transporter" evidence="4">
    <location>
        <begin position="9"/>
        <end position="229"/>
    </location>
</feature>
<dbReference type="GO" id="GO:0005524">
    <property type="term" value="F:ATP binding"/>
    <property type="evidence" value="ECO:0007669"/>
    <property type="project" value="UniProtKB-KW"/>
</dbReference>
<keyword evidence="1" id="KW-0813">Transport</keyword>
<dbReference type="InterPro" id="IPR003439">
    <property type="entry name" value="ABC_transporter-like_ATP-bd"/>
</dbReference>
<dbReference type="GO" id="GO:0016887">
    <property type="term" value="F:ATP hydrolysis activity"/>
    <property type="evidence" value="ECO:0007669"/>
    <property type="project" value="InterPro"/>
</dbReference>
<dbReference type="PROSITE" id="PS00211">
    <property type="entry name" value="ABC_TRANSPORTER_1"/>
    <property type="match status" value="1"/>
</dbReference>
<dbReference type="Gene3D" id="3.40.50.300">
    <property type="entry name" value="P-loop containing nucleotide triphosphate hydrolases"/>
    <property type="match status" value="1"/>
</dbReference>
<dbReference type="SMART" id="SM00382">
    <property type="entry name" value="AAA"/>
    <property type="match status" value="1"/>
</dbReference>
<comment type="caution">
    <text evidence="5">The sequence shown here is derived from an EMBL/GenBank/DDBJ whole genome shotgun (WGS) entry which is preliminary data.</text>
</comment>